<feature type="transmembrane region" description="Helical" evidence="6">
    <location>
        <begin position="230"/>
        <end position="255"/>
    </location>
</feature>
<dbReference type="SUPFAM" id="SSF103473">
    <property type="entry name" value="MFS general substrate transporter"/>
    <property type="match status" value="1"/>
</dbReference>
<evidence type="ECO:0000256" key="2">
    <source>
        <dbReference type="ARBA" id="ARBA00022448"/>
    </source>
</evidence>
<dbReference type="AlphaFoldDB" id="A0A1I0D7M1"/>
<evidence type="ECO:0000256" key="6">
    <source>
        <dbReference type="SAM" id="Phobius"/>
    </source>
</evidence>
<protein>
    <submittedName>
        <fullName evidence="8">MFS transporter, PAT family, beta-lactamase induction signal transducer AmpG</fullName>
    </submittedName>
</protein>
<dbReference type="PANTHER" id="PTHR12778:SF10">
    <property type="entry name" value="MAJOR FACILITATOR SUPERFAMILY DOMAIN-CONTAINING PROTEIN 3"/>
    <property type="match status" value="1"/>
</dbReference>
<dbReference type="GO" id="GO:0022857">
    <property type="term" value="F:transmembrane transporter activity"/>
    <property type="evidence" value="ECO:0007669"/>
    <property type="project" value="InterPro"/>
</dbReference>
<reference evidence="8 9" key="1">
    <citation type="submission" date="2016-10" db="EMBL/GenBank/DDBJ databases">
        <authorList>
            <person name="de Groot N.N."/>
        </authorList>
    </citation>
    <scope>NUCLEOTIDE SEQUENCE [LARGE SCALE GENOMIC DNA]</scope>
    <source>
        <strain evidence="8 9">DSM 25947</strain>
    </source>
</reference>
<evidence type="ECO:0000259" key="7">
    <source>
        <dbReference type="PROSITE" id="PS50850"/>
    </source>
</evidence>
<accession>A0A1I0D7M1</accession>
<dbReference type="InterPro" id="IPR004752">
    <property type="entry name" value="AmpG_permease/AT-1"/>
</dbReference>
<feature type="transmembrane region" description="Helical" evidence="6">
    <location>
        <begin position="302"/>
        <end position="323"/>
    </location>
</feature>
<evidence type="ECO:0000256" key="3">
    <source>
        <dbReference type="ARBA" id="ARBA00022692"/>
    </source>
</evidence>
<evidence type="ECO:0000313" key="8">
    <source>
        <dbReference type="EMBL" id="SET27924.1"/>
    </source>
</evidence>
<feature type="transmembrane region" description="Helical" evidence="6">
    <location>
        <begin position="76"/>
        <end position="96"/>
    </location>
</feature>
<gene>
    <name evidence="8" type="ORF">SAMN05444285_10965</name>
</gene>
<feature type="transmembrane region" description="Helical" evidence="6">
    <location>
        <begin position="144"/>
        <end position="165"/>
    </location>
</feature>
<feature type="transmembrane region" description="Helical" evidence="6">
    <location>
        <begin position="47"/>
        <end position="64"/>
    </location>
</feature>
<feature type="domain" description="Major facilitator superfamily (MFS) profile" evidence="7">
    <location>
        <begin position="11"/>
        <end position="419"/>
    </location>
</feature>
<name>A0A1I0D7M1_9BACT</name>
<dbReference type="Gene3D" id="1.20.1250.20">
    <property type="entry name" value="MFS general substrate transporter like domains"/>
    <property type="match status" value="2"/>
</dbReference>
<evidence type="ECO:0000256" key="5">
    <source>
        <dbReference type="ARBA" id="ARBA00023136"/>
    </source>
</evidence>
<dbReference type="InterPro" id="IPR036259">
    <property type="entry name" value="MFS_trans_sf"/>
</dbReference>
<dbReference type="Proteomes" id="UP000181981">
    <property type="component" value="Unassembled WGS sequence"/>
</dbReference>
<dbReference type="InterPro" id="IPR011701">
    <property type="entry name" value="MFS"/>
</dbReference>
<sequence length="434" mass="47736">MIKAIKKATSPAMWVPTAYFAMGLPFMVLAQSTAIMYKNMGISDSKIAFWTSLIMLPWTLKPLWSPVLEMFKSKKFFVVTSQFVTAITFALIAFALPLPNFFAYTIALLAVIGFSGATNDIATDGVYLSVLSSKDQARYIGWQGAAYNVGKFLAYGGFVTIAGILEKQLGVVNAWVAVMLGIGGVMALVGLYHSRMLPGGEASKSEVKSLKEGFDTLWDVLKTFFQKKYIYWYIAFIVLFRFAEGFAIKIAPLFFKAAVADGGLGLTTTEIGVVYGTFGTAAFVAGSLLAGYFIARRGLKRALLILVSTFNIPFLVYALLAHYQPSSLYLIGGAVVFEYFGYGFGFVGLMLFMMQQVAPGKYKMAHYAFATGIMNLGFMVPSMLSGYFSDWLGYKLFFAWVLVATIPIFIAARFVPFGHPDNVDEETIETNKND</sequence>
<organism evidence="8 9">
    <name type="scientific">Draconibacterium orientale</name>
    <dbReference type="NCBI Taxonomy" id="1168034"/>
    <lineage>
        <taxon>Bacteria</taxon>
        <taxon>Pseudomonadati</taxon>
        <taxon>Bacteroidota</taxon>
        <taxon>Bacteroidia</taxon>
        <taxon>Marinilabiliales</taxon>
        <taxon>Prolixibacteraceae</taxon>
        <taxon>Draconibacterium</taxon>
    </lineage>
</organism>
<feature type="transmembrane region" description="Helical" evidence="6">
    <location>
        <begin position="275"/>
        <end position="295"/>
    </location>
</feature>
<dbReference type="InterPro" id="IPR020846">
    <property type="entry name" value="MFS_dom"/>
</dbReference>
<evidence type="ECO:0000256" key="1">
    <source>
        <dbReference type="ARBA" id="ARBA00004141"/>
    </source>
</evidence>
<feature type="transmembrane region" description="Helical" evidence="6">
    <location>
        <begin position="102"/>
        <end position="123"/>
    </location>
</feature>
<feature type="transmembrane region" description="Helical" evidence="6">
    <location>
        <begin position="12"/>
        <end position="35"/>
    </location>
</feature>
<keyword evidence="5 6" id="KW-0472">Membrane</keyword>
<dbReference type="PANTHER" id="PTHR12778">
    <property type="entry name" value="SOLUTE CARRIER FAMILY 33 ACETYL-COA TRANSPORTER -RELATED"/>
    <property type="match status" value="1"/>
</dbReference>
<dbReference type="PROSITE" id="PS50850">
    <property type="entry name" value="MFS"/>
    <property type="match status" value="1"/>
</dbReference>
<dbReference type="GO" id="GO:0016020">
    <property type="term" value="C:membrane"/>
    <property type="evidence" value="ECO:0007669"/>
    <property type="project" value="UniProtKB-SubCell"/>
</dbReference>
<feature type="transmembrane region" description="Helical" evidence="6">
    <location>
        <begin position="171"/>
        <end position="192"/>
    </location>
</feature>
<dbReference type="Pfam" id="PF07690">
    <property type="entry name" value="MFS_1"/>
    <property type="match status" value="1"/>
</dbReference>
<dbReference type="RefSeq" id="WP_038557036.1">
    <property type="nucleotide sequence ID" value="NZ_FOHT01000009.1"/>
</dbReference>
<evidence type="ECO:0000256" key="4">
    <source>
        <dbReference type="ARBA" id="ARBA00022989"/>
    </source>
</evidence>
<comment type="subcellular location">
    <subcellularLocation>
        <location evidence="1">Membrane</location>
        <topology evidence="1">Multi-pass membrane protein</topology>
    </subcellularLocation>
</comment>
<feature type="transmembrane region" description="Helical" evidence="6">
    <location>
        <begin position="396"/>
        <end position="415"/>
    </location>
</feature>
<evidence type="ECO:0000313" key="9">
    <source>
        <dbReference type="Proteomes" id="UP000181981"/>
    </source>
</evidence>
<feature type="transmembrane region" description="Helical" evidence="6">
    <location>
        <begin position="329"/>
        <end position="352"/>
    </location>
</feature>
<feature type="transmembrane region" description="Helical" evidence="6">
    <location>
        <begin position="364"/>
        <end position="384"/>
    </location>
</feature>
<proteinExistence type="predicted"/>
<dbReference type="OrthoDB" id="9787815at2"/>
<keyword evidence="2" id="KW-0813">Transport</keyword>
<keyword evidence="4 6" id="KW-1133">Transmembrane helix</keyword>
<keyword evidence="3 6" id="KW-0812">Transmembrane</keyword>
<dbReference type="EMBL" id="FOHT01000009">
    <property type="protein sequence ID" value="SET27924.1"/>
    <property type="molecule type" value="Genomic_DNA"/>
</dbReference>